<gene>
    <name evidence="1" type="ORF">M9Y10_037720</name>
</gene>
<evidence type="ECO:0000313" key="2">
    <source>
        <dbReference type="Proteomes" id="UP001470230"/>
    </source>
</evidence>
<protein>
    <submittedName>
        <fullName evidence="1">Uncharacterized protein</fullName>
    </submittedName>
</protein>
<proteinExistence type="predicted"/>
<accession>A0ABR2GS09</accession>
<name>A0ABR2GS09_9EUKA</name>
<dbReference type="EMBL" id="JAPFFF010000065">
    <property type="protein sequence ID" value="KAK8836461.1"/>
    <property type="molecule type" value="Genomic_DNA"/>
</dbReference>
<dbReference type="SUPFAM" id="SSF56399">
    <property type="entry name" value="ADP-ribosylation"/>
    <property type="match status" value="1"/>
</dbReference>
<reference evidence="1 2" key="1">
    <citation type="submission" date="2024-04" db="EMBL/GenBank/DDBJ databases">
        <title>Tritrichomonas musculus Genome.</title>
        <authorList>
            <person name="Alves-Ferreira E."/>
            <person name="Grigg M."/>
            <person name="Lorenzi H."/>
            <person name="Galac M."/>
        </authorList>
    </citation>
    <scope>NUCLEOTIDE SEQUENCE [LARGE SCALE GENOMIC DNA]</scope>
    <source>
        <strain evidence="1 2">EAF2021</strain>
    </source>
</reference>
<dbReference type="Proteomes" id="UP001470230">
    <property type="component" value="Unassembled WGS sequence"/>
</dbReference>
<organism evidence="1 2">
    <name type="scientific">Tritrichomonas musculus</name>
    <dbReference type="NCBI Taxonomy" id="1915356"/>
    <lineage>
        <taxon>Eukaryota</taxon>
        <taxon>Metamonada</taxon>
        <taxon>Parabasalia</taxon>
        <taxon>Tritrichomonadida</taxon>
        <taxon>Tritrichomonadidae</taxon>
        <taxon>Tritrichomonas</taxon>
    </lineage>
</organism>
<dbReference type="Gene3D" id="3.90.228.10">
    <property type="match status" value="1"/>
</dbReference>
<evidence type="ECO:0000313" key="1">
    <source>
        <dbReference type="EMBL" id="KAK8836461.1"/>
    </source>
</evidence>
<comment type="caution">
    <text evidence="1">The sequence shown here is derived from an EMBL/GenBank/DDBJ whole genome shotgun (WGS) entry which is preliminary data.</text>
</comment>
<sequence length="163" mass="18391">MTLGYYATSKKAAEGILRGSYTSEHGNLGNGYHFSKNPRYAYDNSTNPEVIILVTIMTGRCMSESSKSSDWDLAKVHDLGFDSLQNENEICVFETSRIKCSGYIKWDQRNVLFNVYDCDFNPDDFNFLTEGKIADFNFSGSINLKGNLVANKLNFGMNEPFRA</sequence>
<keyword evidence="2" id="KW-1185">Reference proteome</keyword>